<sequence>MNDTPEQMYALLDTGTLDLLHLEIGSFTWRVRVDLARLVAESQRPGTLLPAAARRAARLLRRRTGGRIEPSLEIGSGDAIDRRRIDMNAVIRRRGRFDMTDVFTRAEVDLARHCGFALDGEWLPAPGLGTYTAAIRAMAGRCETCVNRSCDCQFTSYACRHHGCSGIRVKGTPTCDFAKVLALPDRQLVLHARHH</sequence>
<dbReference type="EMBL" id="LT629758">
    <property type="protein sequence ID" value="SDT74240.1"/>
    <property type="molecule type" value="Genomic_DNA"/>
</dbReference>
<dbReference type="Proteomes" id="UP000198688">
    <property type="component" value="Chromosome I"/>
</dbReference>
<reference evidence="1 2" key="1">
    <citation type="submission" date="2016-10" db="EMBL/GenBank/DDBJ databases">
        <authorList>
            <person name="de Groot N.N."/>
        </authorList>
    </citation>
    <scope>NUCLEOTIDE SEQUENCE [LARGE SCALE GENOMIC DNA]</scope>
    <source>
        <strain evidence="1 2">DSM 43941</strain>
    </source>
</reference>
<name>A0A1H2CUL4_9ACTN</name>
<protein>
    <submittedName>
        <fullName evidence="1">Uncharacterized protein</fullName>
    </submittedName>
</protein>
<organism evidence="1 2">
    <name type="scientific">Actinoplanes derwentensis</name>
    <dbReference type="NCBI Taxonomy" id="113562"/>
    <lineage>
        <taxon>Bacteria</taxon>
        <taxon>Bacillati</taxon>
        <taxon>Actinomycetota</taxon>
        <taxon>Actinomycetes</taxon>
        <taxon>Micromonosporales</taxon>
        <taxon>Micromonosporaceae</taxon>
        <taxon>Actinoplanes</taxon>
    </lineage>
</organism>
<dbReference type="STRING" id="113562.SAMN04489716_6919"/>
<gene>
    <name evidence="1" type="ORF">SAMN04489716_6919</name>
</gene>
<dbReference type="AlphaFoldDB" id="A0A1H2CUL4"/>
<keyword evidence="2" id="KW-1185">Reference proteome</keyword>
<proteinExistence type="predicted"/>
<dbReference type="RefSeq" id="WP_157751893.1">
    <property type="nucleotide sequence ID" value="NZ_BOMJ01000003.1"/>
</dbReference>
<evidence type="ECO:0000313" key="2">
    <source>
        <dbReference type="Proteomes" id="UP000198688"/>
    </source>
</evidence>
<accession>A0A1H2CUL4</accession>
<evidence type="ECO:0000313" key="1">
    <source>
        <dbReference type="EMBL" id="SDT74240.1"/>
    </source>
</evidence>